<evidence type="ECO:0000313" key="8">
    <source>
        <dbReference type="Proteomes" id="UP000482209"/>
    </source>
</evidence>
<dbReference type="PANTHER" id="PTHR10010">
    <property type="entry name" value="SOLUTE CARRIER FAMILY 34 SODIUM PHOSPHATE , MEMBER 2-RELATED"/>
    <property type="match status" value="1"/>
</dbReference>
<dbReference type="Pfam" id="PF02690">
    <property type="entry name" value="Na_Pi_cotrans"/>
    <property type="match status" value="2"/>
</dbReference>
<evidence type="ECO:0000256" key="2">
    <source>
        <dbReference type="ARBA" id="ARBA00022475"/>
    </source>
</evidence>
<feature type="transmembrane region" description="Helical" evidence="6">
    <location>
        <begin position="161"/>
        <end position="183"/>
    </location>
</feature>
<dbReference type="GO" id="GO:0005886">
    <property type="term" value="C:plasma membrane"/>
    <property type="evidence" value="ECO:0007669"/>
    <property type="project" value="UniProtKB-SubCell"/>
</dbReference>
<dbReference type="Proteomes" id="UP000482209">
    <property type="component" value="Unassembled WGS sequence"/>
</dbReference>
<dbReference type="AlphaFoldDB" id="A0A6L5XZD6"/>
<feature type="transmembrane region" description="Helical" evidence="6">
    <location>
        <begin position="269"/>
        <end position="290"/>
    </location>
</feature>
<evidence type="ECO:0000313" key="7">
    <source>
        <dbReference type="EMBL" id="MSS63979.1"/>
    </source>
</evidence>
<dbReference type="GO" id="GO:0005436">
    <property type="term" value="F:sodium:phosphate symporter activity"/>
    <property type="evidence" value="ECO:0007669"/>
    <property type="project" value="InterPro"/>
</dbReference>
<evidence type="ECO:0000256" key="1">
    <source>
        <dbReference type="ARBA" id="ARBA00004651"/>
    </source>
</evidence>
<organism evidence="7 8">
    <name type="scientific">Velocimicrobium porci</name>
    <dbReference type="NCBI Taxonomy" id="2606634"/>
    <lineage>
        <taxon>Bacteria</taxon>
        <taxon>Bacillati</taxon>
        <taxon>Bacillota</taxon>
        <taxon>Clostridia</taxon>
        <taxon>Lachnospirales</taxon>
        <taxon>Lachnospiraceae</taxon>
        <taxon>Velocimicrobium</taxon>
    </lineage>
</organism>
<feature type="transmembrane region" description="Helical" evidence="6">
    <location>
        <begin position="78"/>
        <end position="102"/>
    </location>
</feature>
<feature type="transmembrane region" description="Helical" evidence="6">
    <location>
        <begin position="21"/>
        <end position="48"/>
    </location>
</feature>
<proteinExistence type="predicted"/>
<sequence>MGTNIFGLTEYNIQIKSITNVILFHFRIIIMTSSNFIKLLSGLTFFFFGMQMMKEELEHLAGNKMQILLEKFTSTKCLGIITATLVTAFVQSSSLITVMTVSLVGSKIMTLKQATWIIMGANIGTTFTSQMLAFDLGYIAPVIAFLGMILITFFKKKKFHVFGNLLSGIGVLYIGMETMSQAMLPLKNNPFFVEMLTNFTNPFIGVVIGTIFTAIIQSSSASVGILQALAGSGLINLSSSVYILFGQNIGTCITSVLASIGANRSAKEAMLVHLLFNVISMVVFIPLFLWTPLESLFIAFTPEHIETQIANIHTFLNIGTTIILFPFDKWLSQFAKKVAEYIK</sequence>
<comment type="subcellular location">
    <subcellularLocation>
        <location evidence="1">Cell membrane</location>
        <topology evidence="1">Multi-pass membrane protein</topology>
    </subcellularLocation>
</comment>
<keyword evidence="5 6" id="KW-0472">Membrane</keyword>
<dbReference type="GO" id="GO:0044341">
    <property type="term" value="P:sodium-dependent phosphate transport"/>
    <property type="evidence" value="ECO:0007669"/>
    <property type="project" value="InterPro"/>
</dbReference>
<dbReference type="PANTHER" id="PTHR10010:SF46">
    <property type="entry name" value="SODIUM-DEPENDENT PHOSPHATE TRANSPORT PROTEIN 2B"/>
    <property type="match status" value="1"/>
</dbReference>
<keyword evidence="2" id="KW-1003">Cell membrane</keyword>
<dbReference type="InterPro" id="IPR003841">
    <property type="entry name" value="Na/Pi_transpt"/>
</dbReference>
<feature type="transmembrane region" description="Helical" evidence="6">
    <location>
        <begin position="138"/>
        <end position="154"/>
    </location>
</feature>
<evidence type="ECO:0000256" key="5">
    <source>
        <dbReference type="ARBA" id="ARBA00023136"/>
    </source>
</evidence>
<comment type="caution">
    <text evidence="7">The sequence shown here is derived from an EMBL/GenBank/DDBJ whole genome shotgun (WGS) entry which is preliminary data.</text>
</comment>
<protein>
    <submittedName>
        <fullName evidence="7">Na/Pi cotransporter family protein</fullName>
    </submittedName>
</protein>
<keyword evidence="3 6" id="KW-0812">Transmembrane</keyword>
<reference evidence="7 8" key="1">
    <citation type="submission" date="2019-08" db="EMBL/GenBank/DDBJ databases">
        <title>In-depth cultivation of the pig gut microbiome towards novel bacterial diversity and tailored functional studies.</title>
        <authorList>
            <person name="Wylensek D."/>
            <person name="Hitch T.C.A."/>
            <person name="Clavel T."/>
        </authorList>
    </citation>
    <scope>NUCLEOTIDE SEQUENCE [LARGE SCALE GENOMIC DNA]</scope>
    <source>
        <strain evidence="7 8">WCA-693-APC-MOT-I</strain>
    </source>
</reference>
<evidence type="ECO:0000256" key="6">
    <source>
        <dbReference type="SAM" id="Phobius"/>
    </source>
</evidence>
<accession>A0A6L5XZD6</accession>
<keyword evidence="4 6" id="KW-1133">Transmembrane helix</keyword>
<dbReference type="EMBL" id="VUMT01000012">
    <property type="protein sequence ID" value="MSS63979.1"/>
    <property type="molecule type" value="Genomic_DNA"/>
</dbReference>
<evidence type="ECO:0000256" key="4">
    <source>
        <dbReference type="ARBA" id="ARBA00022989"/>
    </source>
</evidence>
<dbReference type="NCBIfam" id="NF037997">
    <property type="entry name" value="Na_Pi_symport"/>
    <property type="match status" value="1"/>
</dbReference>
<evidence type="ECO:0000256" key="3">
    <source>
        <dbReference type="ARBA" id="ARBA00022692"/>
    </source>
</evidence>
<feature type="transmembrane region" description="Helical" evidence="6">
    <location>
        <begin position="203"/>
        <end position="229"/>
    </location>
</feature>
<keyword evidence="8" id="KW-1185">Reference proteome</keyword>
<name>A0A6L5XZD6_9FIRM</name>
<gene>
    <name evidence="7" type="ORF">FYJ58_08845</name>
</gene>